<dbReference type="GO" id="GO:0009007">
    <property type="term" value="F:site-specific DNA-methyltransferase (adenine-specific) activity"/>
    <property type="evidence" value="ECO:0007669"/>
    <property type="project" value="UniProtKB-EC"/>
</dbReference>
<protein>
    <recommendedName>
        <fullName evidence="1">Type II methyltransferase M.TaqI-like domain-containing protein</fullName>
    </recommendedName>
</protein>
<proteinExistence type="predicted"/>
<dbReference type="RefSeq" id="WP_101627247.1">
    <property type="nucleotide sequence ID" value="NZ_PKKJ01000001.1"/>
</dbReference>
<dbReference type="GO" id="GO:0006304">
    <property type="term" value="P:DNA modification"/>
    <property type="evidence" value="ECO:0007669"/>
    <property type="project" value="InterPro"/>
</dbReference>
<comment type="caution">
    <text evidence="2">The sequence shown here is derived from an EMBL/GenBank/DDBJ whole genome shotgun (WGS) entry which is preliminary data.</text>
</comment>
<dbReference type="AlphaFoldDB" id="A0A2I1I6K4"/>
<dbReference type="OrthoDB" id="9782445at2"/>
<dbReference type="Proteomes" id="UP000234545">
    <property type="component" value="Unassembled WGS sequence"/>
</dbReference>
<organism evidence="2 3">
    <name type="scientific">Schaalia turicensis</name>
    <dbReference type="NCBI Taxonomy" id="131111"/>
    <lineage>
        <taxon>Bacteria</taxon>
        <taxon>Bacillati</taxon>
        <taxon>Actinomycetota</taxon>
        <taxon>Actinomycetes</taxon>
        <taxon>Actinomycetales</taxon>
        <taxon>Actinomycetaceae</taxon>
        <taxon>Schaalia</taxon>
    </lineage>
</organism>
<evidence type="ECO:0000313" key="3">
    <source>
        <dbReference type="Proteomes" id="UP000234545"/>
    </source>
</evidence>
<dbReference type="Gene3D" id="3.40.50.150">
    <property type="entry name" value="Vaccinia Virus protein VP39"/>
    <property type="match status" value="1"/>
</dbReference>
<reference evidence="2 3" key="1">
    <citation type="submission" date="2017-12" db="EMBL/GenBank/DDBJ databases">
        <title>Phylogenetic diversity of female urinary microbiome.</title>
        <authorList>
            <person name="Thomas-White K."/>
            <person name="Wolfe A.J."/>
        </authorList>
    </citation>
    <scope>NUCLEOTIDE SEQUENCE [LARGE SCALE GENOMIC DNA]</scope>
    <source>
        <strain evidence="2 3">UMB0250</strain>
    </source>
</reference>
<name>A0A2I1I6K4_9ACTO</name>
<accession>A0A2I1I6K4</accession>
<dbReference type="EMBL" id="PKKJ01000001">
    <property type="protein sequence ID" value="PKY66721.1"/>
    <property type="molecule type" value="Genomic_DNA"/>
</dbReference>
<dbReference type="InterPro" id="IPR029063">
    <property type="entry name" value="SAM-dependent_MTases_sf"/>
</dbReference>
<evidence type="ECO:0000259" key="1">
    <source>
        <dbReference type="Pfam" id="PF07669"/>
    </source>
</evidence>
<gene>
    <name evidence="2" type="ORF">CYJ25_00255</name>
</gene>
<dbReference type="InterPro" id="IPR011639">
    <property type="entry name" value="MethylTrfase_TaqI-like_dom"/>
</dbReference>
<dbReference type="SUPFAM" id="SSF53335">
    <property type="entry name" value="S-adenosyl-L-methionine-dependent methyltransferases"/>
    <property type="match status" value="1"/>
</dbReference>
<dbReference type="Pfam" id="PF07669">
    <property type="entry name" value="Eco57I"/>
    <property type="match status" value="1"/>
</dbReference>
<evidence type="ECO:0000313" key="2">
    <source>
        <dbReference type="EMBL" id="PKY66721.1"/>
    </source>
</evidence>
<sequence length="641" mass="70567">MQRSQARDLSVRFADLLPLLLRDYATSTDADTPAGTDDSTTGVFSRNIVWATQDYEDLGIHADQQITLDVLNANPGLIAQRTTKARDAQAVRTKKRAEIFTPAWLVNFQNDVVDHAWSAGHEPYDDAIPDASAGIVRPLRPTLPAFDDVSGKAWENYVDRRVLEVACGEAPYLTSRYDATTGEPIALGGRVGFFDRKLATIPVSLGDEAATLNWALRALRATFGFELQGDSLLLARLNLLASFDEATSALLGRSLVADELTEAAHVIARNVWQMDGLTLKSPSGVDVVLPVDFFDVTVANPPYQKAMAGTSDRQIYPDFMDFAFRVSSLACFVTPARFLFNAGKTSKKWNRQVLSDPHVSVSLFEADSRRIFPTAEVKGGIAVTLRDTNVSLAPIGSFIPDLQLRSIVARVHATADNFLDQIVFAPESYRFTSVLHVEYPQAIERVSAGHSFDVTTNCFDVLPEVFHDVAYRGMIGVLGRQNNRRLVKFVNRRYVRDHPNLNAWKVALAKSNGAGKLGEVLAPPVLLSPGFAHTQSFISIGAFGTRKEAEELATFLHTKFARLLLGSLKVTQDNKRAVWANVPNLVSKAPADLSIDWESLVPVIDSQLADFFGLSKAEKAFVNERAQEMPVRTLVYEGLLE</sequence>
<feature type="domain" description="Type II methyltransferase M.TaqI-like" evidence="1">
    <location>
        <begin position="290"/>
        <end position="372"/>
    </location>
</feature>